<evidence type="ECO:0000313" key="5">
    <source>
        <dbReference type="Proteomes" id="UP000050996"/>
    </source>
</evidence>
<dbReference type="STRING" id="1637975.AN957_20850"/>
<comment type="similarity">
    <text evidence="2">Belongs to the UPF0173 family.</text>
</comment>
<reference evidence="4 5" key="1">
    <citation type="submission" date="2015-09" db="EMBL/GenBank/DDBJ databases">
        <title>Genome sequencing project for genomic taxonomy and phylogenomics of Bacillus-like bacteria.</title>
        <authorList>
            <person name="Liu B."/>
            <person name="Wang J."/>
            <person name="Zhu Y."/>
            <person name="Liu G."/>
            <person name="Chen Q."/>
            <person name="Chen Z."/>
            <person name="Lan J."/>
            <person name="Che J."/>
            <person name="Ge C."/>
            <person name="Shi H."/>
            <person name="Pan Z."/>
            <person name="Liu X."/>
        </authorList>
    </citation>
    <scope>NUCLEOTIDE SEQUENCE [LARGE SCALE GENOMIC DNA]</scope>
    <source>
        <strain evidence="4 5">FJAT-18043</strain>
    </source>
</reference>
<dbReference type="HAMAP" id="MF_00457">
    <property type="entry name" value="UPF0173"/>
    <property type="match status" value="1"/>
</dbReference>
<dbReference type="InterPro" id="IPR036866">
    <property type="entry name" value="RibonucZ/Hydroxyglut_hydro"/>
</dbReference>
<dbReference type="SMART" id="SM00849">
    <property type="entry name" value="Lactamase_B"/>
    <property type="match status" value="1"/>
</dbReference>
<evidence type="ECO:0000256" key="2">
    <source>
        <dbReference type="HAMAP-Rule" id="MF_00457"/>
    </source>
</evidence>
<dbReference type="Gene3D" id="3.60.15.10">
    <property type="entry name" value="Ribonuclease Z/Hydroxyacylglutathione hydrolase-like"/>
    <property type="match status" value="1"/>
</dbReference>
<dbReference type="InterPro" id="IPR001279">
    <property type="entry name" value="Metallo-B-lactamas"/>
</dbReference>
<dbReference type="RefSeq" id="WP_053477295.1">
    <property type="nucleotide sequence ID" value="NZ_CP041305.1"/>
</dbReference>
<dbReference type="PANTHER" id="PTHR43546:SF3">
    <property type="entry name" value="UPF0173 METAL-DEPENDENT HYDROLASE MJ1163"/>
    <property type="match status" value="1"/>
</dbReference>
<evidence type="ECO:0000256" key="1">
    <source>
        <dbReference type="ARBA" id="ARBA00022801"/>
    </source>
</evidence>
<dbReference type="PATRIC" id="fig|1637975.4.peg.4149"/>
<dbReference type="PANTHER" id="PTHR43546">
    <property type="entry name" value="UPF0173 METAL-DEPENDENT HYDROLASE MJ1163-RELATED"/>
    <property type="match status" value="1"/>
</dbReference>
<name>A0A0Q3VIT2_9BACI</name>
<dbReference type="SUPFAM" id="SSF56281">
    <property type="entry name" value="Metallo-hydrolase/oxidoreductase"/>
    <property type="match status" value="1"/>
</dbReference>
<dbReference type="AlphaFoldDB" id="A0A0Q3VIT2"/>
<feature type="domain" description="Metallo-beta-lactamase" evidence="3">
    <location>
        <begin position="7"/>
        <end position="192"/>
    </location>
</feature>
<keyword evidence="5" id="KW-1185">Reference proteome</keyword>
<evidence type="ECO:0000313" key="4">
    <source>
        <dbReference type="EMBL" id="KQL20802.1"/>
    </source>
</evidence>
<dbReference type="Proteomes" id="UP000050996">
    <property type="component" value="Unassembled WGS sequence"/>
</dbReference>
<dbReference type="NCBIfam" id="NF001911">
    <property type="entry name" value="PRK00685.1"/>
    <property type="match status" value="1"/>
</dbReference>
<proteinExistence type="inferred from homology"/>
<dbReference type="InterPro" id="IPR050114">
    <property type="entry name" value="UPF0173_UPF0282_UlaG_hydrolase"/>
</dbReference>
<protein>
    <recommendedName>
        <fullName evidence="2">UPF0173 metal-dependent hydrolase AN957_20850</fullName>
    </recommendedName>
</protein>
<dbReference type="GO" id="GO:0016787">
    <property type="term" value="F:hydrolase activity"/>
    <property type="evidence" value="ECO:0007669"/>
    <property type="project" value="UniProtKB-UniRule"/>
</dbReference>
<accession>A0A0Q3VIT2</accession>
<dbReference type="Pfam" id="PF12706">
    <property type="entry name" value="Lactamase_B_2"/>
    <property type="match status" value="1"/>
</dbReference>
<sequence length="226" mass="24651">MKVSYHGHSVVKVETNGKTILFDPFIIGNDLTDLKVDELKPDVIIVTHGHGDHLGDTIELAKKNNSLVIANFELATYLSWQGLNTHGMSIGGAYEFDFGKVKLTPAFHGTGLVTENNEIIYLGMPAGVLLTIEGKTIYHAGDTGLFMDMRLIGDRHPIDLAFLPIGDNFTMGPEDAAYAAKILGAKKVVPIHFNTFPPIKQDPHQFVQMLDEGVGQVLNAGETIEL</sequence>
<keyword evidence="1 2" id="KW-0378">Hydrolase</keyword>
<organism evidence="4 5">
    <name type="scientific">Cytobacillus solani</name>
    <dbReference type="NCBI Taxonomy" id="1637975"/>
    <lineage>
        <taxon>Bacteria</taxon>
        <taxon>Bacillati</taxon>
        <taxon>Bacillota</taxon>
        <taxon>Bacilli</taxon>
        <taxon>Bacillales</taxon>
        <taxon>Bacillaceae</taxon>
        <taxon>Cytobacillus</taxon>
    </lineage>
</organism>
<dbReference type="EMBL" id="LJIX01000006">
    <property type="protein sequence ID" value="KQL20802.1"/>
    <property type="molecule type" value="Genomic_DNA"/>
</dbReference>
<dbReference type="InterPro" id="IPR022877">
    <property type="entry name" value="UPF0173"/>
</dbReference>
<evidence type="ECO:0000259" key="3">
    <source>
        <dbReference type="SMART" id="SM00849"/>
    </source>
</evidence>
<comment type="caution">
    <text evidence="4">The sequence shown here is derived from an EMBL/GenBank/DDBJ whole genome shotgun (WGS) entry which is preliminary data.</text>
</comment>
<gene>
    <name evidence="4" type="ORF">AN957_20850</name>
</gene>